<name>A0A6M9U0M7_9VIRU</name>
<organism evidence="1">
    <name type="scientific">Drosophila-associated filamentous virus</name>
    <dbReference type="NCBI Taxonomy" id="2743186"/>
    <lineage>
        <taxon>Viruses</taxon>
    </lineage>
</organism>
<dbReference type="EMBL" id="MT496835">
    <property type="protein sequence ID" value="QKN22491.1"/>
    <property type="molecule type" value="Genomic_DNA"/>
</dbReference>
<evidence type="ECO:0000313" key="1">
    <source>
        <dbReference type="EMBL" id="QKN22491.1"/>
    </source>
</evidence>
<protein>
    <submittedName>
        <fullName evidence="1">Uncharacterized protein</fullName>
    </submittedName>
</protein>
<gene>
    <name evidence="1" type="primary">ORF37</name>
</gene>
<proteinExistence type="predicted"/>
<sequence length="320" mass="37568">MDDRFNIRKIISDKKNFIDLTQMIDILVNDYKQIGQESAAAAAEPMKKDYDTNSANDPSQRSNFLNASFLYGLKQSWQTFFKFNISTLMSMLEQKYIQIISHFIIKELQYIYGSSVTICEIDVNIVNNCLPIYIHENDNNLFIFINKKYLFYFLEDVHAFFILIKYNDWIIKRPVNRNEQVNENVNIFNNNLMKIVKRARRSTTTKHEDDNDDNDDLLHDNLSRTQHLLNEIFHEILGRDNLERSTISIILVLYHLIIKSVQIYYSVHKLKVKNVVMDLPTIYVKIKQPNQQQQQPNAASACTVNVKKSESTVFSLNYSN</sequence>
<accession>A0A6M9U0M7</accession>
<reference evidence="1" key="1">
    <citation type="journal article" date="2021" name="Virus">
        <title>The discovery, distribution and diversity of DNA viruses associated with Drosophila melanogaster in Europe.</title>
        <authorList>
            <person name="Wallace M.A."/>
            <person name="Coffman K.A."/>
            <person name="Gilbert C."/>
            <person name="Ravindran S."/>
            <person name="Albery G.F."/>
            <person name="Abbott J."/>
            <person name="Argyridou E."/>
            <person name="Bellosta P."/>
            <person name="Betancourt A.J."/>
            <person name="Colinet H."/>
            <person name="Eric K."/>
            <person name="Glaser-Schmitt A."/>
            <person name="Grath S."/>
            <person name="Jelic M."/>
            <person name="Kankare M."/>
            <person name="Kozeretska I."/>
            <person name="Loeschcke V."/>
            <person name="Montchamp-Moreau C."/>
            <person name="Ometto L."/>
            <person name="Onder B.S."/>
            <person name="Orengo D.J."/>
            <person name="Parsch J."/>
            <person name="Pascual M."/>
            <person name="Patenkovic A."/>
            <person name="Puerma E."/>
            <person name="Ritchie M.G."/>
            <person name="Rota-Stabelli O."/>
            <person name="Schou M.F."/>
            <person name="Serga S.V."/>
            <person name="Stamenkovic-Radak M."/>
            <person name="Tanaskovic M."/>
            <person name="Veselinovic M.S."/>
            <person name="Vieira J."/>
            <person name="Vieira C.P."/>
            <person name="Kapun M."/>
            <person name="Flatt T."/>
            <person name="Gonzalez J."/>
            <person name="Staubach F."/>
            <person name="Obbard D.J."/>
        </authorList>
    </citation>
    <scope>NUCLEOTIDE SEQUENCE</scope>
    <source>
        <strain evidence="1">Filamentous_ES_Gim_15_30_pool</strain>
    </source>
</reference>